<proteinExistence type="predicted"/>
<protein>
    <submittedName>
        <fullName evidence="2">Uncharacterized protein</fullName>
    </submittedName>
</protein>
<evidence type="ECO:0000313" key="3">
    <source>
        <dbReference type="Proteomes" id="UP000823775"/>
    </source>
</evidence>
<dbReference type="EMBL" id="JACEIK010002019">
    <property type="protein sequence ID" value="MCD9558488.1"/>
    <property type="molecule type" value="Genomic_DNA"/>
</dbReference>
<feature type="compositionally biased region" description="Low complexity" evidence="1">
    <location>
        <begin position="120"/>
        <end position="131"/>
    </location>
</feature>
<sequence>MLMFFQLCPNSGKDTLPLSSISRLLERNYEYYCIIKVQWRCRFVGLYQIIMAVAHSDHIKKEYAFHQPNCSSTLSLGGCGGAGLKSSPWYVRFGKFQEFEGKKGEDTDGQRSSKLTNRRSSNYDAANSDSATQMSWPGKEVLEKANSRRPGISEHGFGRESR</sequence>
<accession>A0ABS8UJG3</accession>
<keyword evidence="3" id="KW-1185">Reference proteome</keyword>
<organism evidence="2 3">
    <name type="scientific">Datura stramonium</name>
    <name type="common">Jimsonweed</name>
    <name type="synonym">Common thornapple</name>
    <dbReference type="NCBI Taxonomy" id="4076"/>
    <lineage>
        <taxon>Eukaryota</taxon>
        <taxon>Viridiplantae</taxon>
        <taxon>Streptophyta</taxon>
        <taxon>Embryophyta</taxon>
        <taxon>Tracheophyta</taxon>
        <taxon>Spermatophyta</taxon>
        <taxon>Magnoliopsida</taxon>
        <taxon>eudicotyledons</taxon>
        <taxon>Gunneridae</taxon>
        <taxon>Pentapetalae</taxon>
        <taxon>asterids</taxon>
        <taxon>lamiids</taxon>
        <taxon>Solanales</taxon>
        <taxon>Solanaceae</taxon>
        <taxon>Solanoideae</taxon>
        <taxon>Datureae</taxon>
        <taxon>Datura</taxon>
    </lineage>
</organism>
<gene>
    <name evidence="2" type="ORF">HAX54_015875</name>
</gene>
<feature type="compositionally biased region" description="Basic and acidic residues" evidence="1">
    <location>
        <begin position="101"/>
        <end position="111"/>
    </location>
</feature>
<name>A0ABS8UJG3_DATST</name>
<evidence type="ECO:0000313" key="2">
    <source>
        <dbReference type="EMBL" id="MCD9558488.1"/>
    </source>
</evidence>
<reference evidence="2 3" key="1">
    <citation type="journal article" date="2021" name="BMC Genomics">
        <title>Datura genome reveals duplications of psychoactive alkaloid biosynthetic genes and high mutation rate following tissue culture.</title>
        <authorList>
            <person name="Rajewski A."/>
            <person name="Carter-House D."/>
            <person name="Stajich J."/>
            <person name="Litt A."/>
        </authorList>
    </citation>
    <scope>NUCLEOTIDE SEQUENCE [LARGE SCALE GENOMIC DNA]</scope>
    <source>
        <strain evidence="2">AR-01</strain>
    </source>
</reference>
<feature type="region of interest" description="Disordered" evidence="1">
    <location>
        <begin position="101"/>
        <end position="162"/>
    </location>
</feature>
<dbReference type="Proteomes" id="UP000823775">
    <property type="component" value="Unassembled WGS sequence"/>
</dbReference>
<comment type="caution">
    <text evidence="2">The sequence shown here is derived from an EMBL/GenBank/DDBJ whole genome shotgun (WGS) entry which is preliminary data.</text>
</comment>
<evidence type="ECO:0000256" key="1">
    <source>
        <dbReference type="SAM" id="MobiDB-lite"/>
    </source>
</evidence>